<name>A0AAN6GM82_9BASI</name>
<evidence type="ECO:0000256" key="2">
    <source>
        <dbReference type="ARBA" id="ARBA00022603"/>
    </source>
</evidence>
<dbReference type="PANTHER" id="PTHR32183">
    <property type="match status" value="1"/>
</dbReference>
<keyword evidence="3" id="KW-0808">Transferase</keyword>
<reference evidence="5" key="1">
    <citation type="journal article" date="2023" name="PhytoFront">
        <title>Draft Genome Resources of Seven Strains of Tilletia horrida, Causal Agent of Kernel Smut of Rice.</title>
        <authorList>
            <person name="Khanal S."/>
            <person name="Antony Babu S."/>
            <person name="Zhou X.G."/>
        </authorList>
    </citation>
    <scope>NUCLEOTIDE SEQUENCE</scope>
    <source>
        <strain evidence="5">TX6</strain>
    </source>
</reference>
<evidence type="ECO:0000256" key="1">
    <source>
        <dbReference type="ARBA" id="ARBA00022553"/>
    </source>
</evidence>
<sequence>MTDRAATIDRVRALLASHDSQSGSNQGWDDAWKEGMTPWDSGEPQEALVSVWELEDVAPFLPKAGHALVSGCGRGYDPLFFAQQGFEAKGIDISEEAVKQAKKWLESQPASEARDRVSFEKQDFFKYEPSSGPVDLAYDYTFLCALPPSLRPQWAETYARIIKPGGILFAVVYPIKGPNAGPEGPPFNVAPQHYKDLLSDNFEIVWEGKPPRQKDTHVGVEEVQIWRRRA</sequence>
<dbReference type="GO" id="GO:0032259">
    <property type="term" value="P:methylation"/>
    <property type="evidence" value="ECO:0007669"/>
    <property type="project" value="UniProtKB-KW"/>
</dbReference>
<proteinExistence type="predicted"/>
<dbReference type="SUPFAM" id="SSF53335">
    <property type="entry name" value="S-adenosyl-L-methionine-dependent methyltransferases"/>
    <property type="match status" value="1"/>
</dbReference>
<evidence type="ECO:0008006" key="7">
    <source>
        <dbReference type="Google" id="ProtNLM"/>
    </source>
</evidence>
<dbReference type="PANTHER" id="PTHR32183:SF6">
    <property type="entry name" value="CYSTEINE SULFINATE DESULFINASE_CYSTEINE DESULFURASE AND RELATED ENZYMES"/>
    <property type="match status" value="1"/>
</dbReference>
<comment type="caution">
    <text evidence="5">The sequence shown here is derived from an EMBL/GenBank/DDBJ whole genome shotgun (WGS) entry which is preliminary data.</text>
</comment>
<dbReference type="EMBL" id="JAPDMZ010000151">
    <property type="protein sequence ID" value="KAK0547824.1"/>
    <property type="molecule type" value="Genomic_DNA"/>
</dbReference>
<keyword evidence="6" id="KW-1185">Reference proteome</keyword>
<dbReference type="PROSITE" id="PS51585">
    <property type="entry name" value="SAM_MT_TPMT"/>
    <property type="match status" value="1"/>
</dbReference>
<keyword evidence="4" id="KW-0949">S-adenosyl-L-methionine</keyword>
<keyword evidence="1" id="KW-0597">Phosphoprotein</keyword>
<accession>A0AAN6GM82</accession>
<evidence type="ECO:0000256" key="3">
    <source>
        <dbReference type="ARBA" id="ARBA00022679"/>
    </source>
</evidence>
<keyword evidence="2" id="KW-0489">Methyltransferase</keyword>
<dbReference type="Gene3D" id="3.40.50.150">
    <property type="entry name" value="Vaccinia Virus protein VP39"/>
    <property type="match status" value="1"/>
</dbReference>
<dbReference type="CDD" id="cd02440">
    <property type="entry name" value="AdoMet_MTases"/>
    <property type="match status" value="1"/>
</dbReference>
<dbReference type="InterPro" id="IPR029063">
    <property type="entry name" value="SAM-dependent_MTases_sf"/>
</dbReference>
<evidence type="ECO:0000313" key="6">
    <source>
        <dbReference type="Proteomes" id="UP001176517"/>
    </source>
</evidence>
<dbReference type="GO" id="GO:0008757">
    <property type="term" value="F:S-adenosylmethionine-dependent methyltransferase activity"/>
    <property type="evidence" value="ECO:0007669"/>
    <property type="project" value="InterPro"/>
</dbReference>
<protein>
    <recommendedName>
        <fullName evidence="7">S-adenosyl-L-methionine-dependent methyltransferase</fullName>
    </recommendedName>
</protein>
<gene>
    <name evidence="5" type="ORF">OC846_004706</name>
</gene>
<evidence type="ECO:0000313" key="5">
    <source>
        <dbReference type="EMBL" id="KAK0547824.1"/>
    </source>
</evidence>
<evidence type="ECO:0000256" key="4">
    <source>
        <dbReference type="ARBA" id="ARBA00022691"/>
    </source>
</evidence>
<dbReference type="Pfam" id="PF05724">
    <property type="entry name" value="TPMT"/>
    <property type="match status" value="1"/>
</dbReference>
<organism evidence="5 6">
    <name type="scientific">Tilletia horrida</name>
    <dbReference type="NCBI Taxonomy" id="155126"/>
    <lineage>
        <taxon>Eukaryota</taxon>
        <taxon>Fungi</taxon>
        <taxon>Dikarya</taxon>
        <taxon>Basidiomycota</taxon>
        <taxon>Ustilaginomycotina</taxon>
        <taxon>Exobasidiomycetes</taxon>
        <taxon>Tilletiales</taxon>
        <taxon>Tilletiaceae</taxon>
        <taxon>Tilletia</taxon>
    </lineage>
</organism>
<dbReference type="AlphaFoldDB" id="A0AAN6GM82"/>
<dbReference type="InterPro" id="IPR008854">
    <property type="entry name" value="TPMT"/>
</dbReference>
<dbReference type="Proteomes" id="UP001176517">
    <property type="component" value="Unassembled WGS sequence"/>
</dbReference>